<dbReference type="AlphaFoldDB" id="A0A392WEZ0"/>
<dbReference type="Pfam" id="PF00564">
    <property type="entry name" value="PB1"/>
    <property type="match status" value="1"/>
</dbReference>
<dbReference type="InterPro" id="IPR000270">
    <property type="entry name" value="PB1_dom"/>
</dbReference>
<evidence type="ECO:0000313" key="3">
    <source>
        <dbReference type="EMBL" id="MCI97421.1"/>
    </source>
</evidence>
<accession>A0A392WEZ0</accession>
<name>A0A392WEZ0_9FABA</name>
<comment type="caution">
    <text evidence="3">The sequence shown here is derived from an EMBL/GenBank/DDBJ whole genome shotgun (WGS) entry which is preliminary data.</text>
</comment>
<dbReference type="InterPro" id="IPR053793">
    <property type="entry name" value="PB1-like"/>
</dbReference>
<feature type="domain" description="PB1" evidence="2">
    <location>
        <begin position="1"/>
        <end position="36"/>
    </location>
</feature>
<feature type="non-terminal residue" evidence="3">
    <location>
        <position position="1"/>
    </location>
</feature>
<sequence>YEDEEHDKVVLASDSDLAAAVDHAKMAGLKVFFVDLLLV</sequence>
<comment type="subunit">
    <text evidence="1">Homodimers and heterodimers.</text>
</comment>
<dbReference type="SUPFAM" id="SSF54277">
    <property type="entry name" value="CAD &amp; PB1 domains"/>
    <property type="match status" value="1"/>
</dbReference>
<dbReference type="Proteomes" id="UP000265520">
    <property type="component" value="Unassembled WGS sequence"/>
</dbReference>
<evidence type="ECO:0000313" key="4">
    <source>
        <dbReference type="Proteomes" id="UP000265520"/>
    </source>
</evidence>
<keyword evidence="4" id="KW-1185">Reference proteome</keyword>
<evidence type="ECO:0000256" key="1">
    <source>
        <dbReference type="ARBA" id="ARBA00011726"/>
    </source>
</evidence>
<reference evidence="3 4" key="1">
    <citation type="journal article" date="2018" name="Front. Plant Sci.">
        <title>Red Clover (Trifolium pratense) and Zigzag Clover (T. medium) - A Picture of Genomic Similarities and Differences.</title>
        <authorList>
            <person name="Dluhosova J."/>
            <person name="Istvanek J."/>
            <person name="Nedelnik J."/>
            <person name="Repkova J."/>
        </authorList>
    </citation>
    <scope>NUCLEOTIDE SEQUENCE [LARGE SCALE GENOMIC DNA]</scope>
    <source>
        <strain evidence="4">cv. 10/8</strain>
        <tissue evidence="3">Leaf</tissue>
    </source>
</reference>
<evidence type="ECO:0000259" key="2">
    <source>
        <dbReference type="PROSITE" id="PS51745"/>
    </source>
</evidence>
<dbReference type="EMBL" id="LXQA011442521">
    <property type="protein sequence ID" value="MCI97421.1"/>
    <property type="molecule type" value="Genomic_DNA"/>
</dbReference>
<protein>
    <submittedName>
        <fullName evidence="3">CBS/octicosapeptide/phox/Bemp1 (PB1) domain protein</fullName>
    </submittedName>
</protein>
<organism evidence="3 4">
    <name type="scientific">Trifolium medium</name>
    <dbReference type="NCBI Taxonomy" id="97028"/>
    <lineage>
        <taxon>Eukaryota</taxon>
        <taxon>Viridiplantae</taxon>
        <taxon>Streptophyta</taxon>
        <taxon>Embryophyta</taxon>
        <taxon>Tracheophyta</taxon>
        <taxon>Spermatophyta</taxon>
        <taxon>Magnoliopsida</taxon>
        <taxon>eudicotyledons</taxon>
        <taxon>Gunneridae</taxon>
        <taxon>Pentapetalae</taxon>
        <taxon>rosids</taxon>
        <taxon>fabids</taxon>
        <taxon>Fabales</taxon>
        <taxon>Fabaceae</taxon>
        <taxon>Papilionoideae</taxon>
        <taxon>50 kb inversion clade</taxon>
        <taxon>NPAAA clade</taxon>
        <taxon>Hologalegina</taxon>
        <taxon>IRL clade</taxon>
        <taxon>Trifolieae</taxon>
        <taxon>Trifolium</taxon>
    </lineage>
</organism>
<proteinExistence type="predicted"/>
<dbReference type="PROSITE" id="PS51745">
    <property type="entry name" value="PB1"/>
    <property type="match status" value="1"/>
</dbReference>